<evidence type="ECO:0000256" key="1">
    <source>
        <dbReference type="ARBA" id="ARBA00004651"/>
    </source>
</evidence>
<dbReference type="SUPFAM" id="SSF90123">
    <property type="entry name" value="ABC transporter transmembrane region"/>
    <property type="match status" value="1"/>
</dbReference>
<feature type="domain" description="ABC transporter" evidence="14">
    <location>
        <begin position="482"/>
        <end position="702"/>
    </location>
</feature>
<dbReference type="GO" id="GO:0005886">
    <property type="term" value="C:plasma membrane"/>
    <property type="evidence" value="ECO:0007669"/>
    <property type="project" value="UniProtKB-SubCell"/>
</dbReference>
<feature type="transmembrane region" description="Helical" evidence="13">
    <location>
        <begin position="165"/>
        <end position="190"/>
    </location>
</feature>
<organism evidence="17 18">
    <name type="scientific">Ideonella livida</name>
    <dbReference type="NCBI Taxonomy" id="2707176"/>
    <lineage>
        <taxon>Bacteria</taxon>
        <taxon>Pseudomonadati</taxon>
        <taxon>Pseudomonadota</taxon>
        <taxon>Betaproteobacteria</taxon>
        <taxon>Burkholderiales</taxon>
        <taxon>Sphaerotilaceae</taxon>
        <taxon>Ideonella</taxon>
    </lineage>
</organism>
<keyword evidence="2" id="KW-0813">Transport</keyword>
<dbReference type="InterPro" id="IPR036640">
    <property type="entry name" value="ABC1_TM_sf"/>
</dbReference>
<comment type="caution">
    <text evidence="17">The sequence shown here is derived from an EMBL/GenBank/DDBJ whole genome shotgun (WGS) entry which is preliminary data.</text>
</comment>
<dbReference type="Proteomes" id="UP000484255">
    <property type="component" value="Unassembled WGS sequence"/>
</dbReference>
<dbReference type="Gene3D" id="1.20.1560.10">
    <property type="entry name" value="ABC transporter type 1, transmembrane domain"/>
    <property type="match status" value="1"/>
</dbReference>
<proteinExistence type="inferred from homology"/>
<evidence type="ECO:0000256" key="7">
    <source>
        <dbReference type="ARBA" id="ARBA00022840"/>
    </source>
</evidence>
<evidence type="ECO:0000259" key="15">
    <source>
        <dbReference type="PROSITE" id="PS50929"/>
    </source>
</evidence>
<dbReference type="SMART" id="SM00382">
    <property type="entry name" value="AAA"/>
    <property type="match status" value="1"/>
</dbReference>
<dbReference type="InterPro" id="IPR033838">
    <property type="entry name" value="CvaB_peptidase"/>
</dbReference>
<name>A0A7C9PJG8_9BURK</name>
<dbReference type="GO" id="GO:0140359">
    <property type="term" value="F:ABC-type transporter activity"/>
    <property type="evidence" value="ECO:0007669"/>
    <property type="project" value="InterPro"/>
</dbReference>
<evidence type="ECO:0000256" key="10">
    <source>
        <dbReference type="ARBA" id="ARBA00055355"/>
    </source>
</evidence>
<keyword evidence="6" id="KW-0547">Nucleotide-binding</keyword>
<dbReference type="Gene3D" id="3.90.70.10">
    <property type="entry name" value="Cysteine proteinases"/>
    <property type="match status" value="1"/>
</dbReference>
<evidence type="ECO:0000256" key="4">
    <source>
        <dbReference type="ARBA" id="ARBA00022692"/>
    </source>
</evidence>
<dbReference type="PROSITE" id="PS50893">
    <property type="entry name" value="ABC_TRANSPORTER_2"/>
    <property type="match status" value="1"/>
</dbReference>
<dbReference type="AlphaFoldDB" id="A0A7C9PJG8"/>
<evidence type="ECO:0000256" key="5">
    <source>
        <dbReference type="ARBA" id="ARBA00022735"/>
    </source>
</evidence>
<dbReference type="Pfam" id="PF00005">
    <property type="entry name" value="ABC_tran"/>
    <property type="match status" value="1"/>
</dbReference>
<dbReference type="CDD" id="cd02419">
    <property type="entry name" value="Peptidase_C39C"/>
    <property type="match status" value="1"/>
</dbReference>
<dbReference type="GO" id="GO:0016887">
    <property type="term" value="F:ATP hydrolysis activity"/>
    <property type="evidence" value="ECO:0007669"/>
    <property type="project" value="InterPro"/>
</dbReference>
<evidence type="ECO:0000256" key="3">
    <source>
        <dbReference type="ARBA" id="ARBA00022475"/>
    </source>
</evidence>
<evidence type="ECO:0000313" key="17">
    <source>
        <dbReference type="EMBL" id="NDY92712.1"/>
    </source>
</evidence>
<evidence type="ECO:0000256" key="9">
    <source>
        <dbReference type="ARBA" id="ARBA00023136"/>
    </source>
</evidence>
<keyword evidence="5" id="KW-0354">Hemolysis</keyword>
<feature type="domain" description="ABC transmembrane type-1" evidence="15">
    <location>
        <begin position="169"/>
        <end position="448"/>
    </location>
</feature>
<dbReference type="Pfam" id="PF03412">
    <property type="entry name" value="Peptidase_C39"/>
    <property type="match status" value="1"/>
</dbReference>
<dbReference type="GO" id="GO:0008234">
    <property type="term" value="F:cysteine-type peptidase activity"/>
    <property type="evidence" value="ECO:0007669"/>
    <property type="project" value="InterPro"/>
</dbReference>
<dbReference type="CDD" id="cd03246">
    <property type="entry name" value="ABCC_Protease_Secretion"/>
    <property type="match status" value="1"/>
</dbReference>
<evidence type="ECO:0000313" key="18">
    <source>
        <dbReference type="Proteomes" id="UP000484255"/>
    </source>
</evidence>
<keyword evidence="4 13" id="KW-0812">Transmembrane</keyword>
<dbReference type="Gene3D" id="3.40.50.300">
    <property type="entry name" value="P-loop containing nucleotide triphosphate hydrolases"/>
    <property type="match status" value="1"/>
</dbReference>
<dbReference type="PROSITE" id="PS00211">
    <property type="entry name" value="ABC_TRANSPORTER_1"/>
    <property type="match status" value="1"/>
</dbReference>
<comment type="subcellular location">
    <subcellularLocation>
        <location evidence="1">Cell membrane</location>
        <topology evidence="1">Multi-pass membrane protein</topology>
    </subcellularLocation>
</comment>
<dbReference type="GO" id="GO:0005524">
    <property type="term" value="F:ATP binding"/>
    <property type="evidence" value="ECO:0007669"/>
    <property type="project" value="UniProtKB-KW"/>
</dbReference>
<dbReference type="InterPro" id="IPR005074">
    <property type="entry name" value="Peptidase_C39"/>
</dbReference>
<dbReference type="FunFam" id="3.40.50.300:FF:000299">
    <property type="entry name" value="ABC transporter ATP-binding protein/permease"/>
    <property type="match status" value="1"/>
</dbReference>
<dbReference type="InterPro" id="IPR017871">
    <property type="entry name" value="ABC_transporter-like_CS"/>
</dbReference>
<dbReference type="PANTHER" id="PTHR24221:SF606">
    <property type="entry name" value="COLICIN V SECRETION-PROCESSING ATP-BINDING PROTEIN"/>
    <property type="match status" value="1"/>
</dbReference>
<gene>
    <name evidence="17" type="ORF">G3A44_16090</name>
</gene>
<feature type="transmembrane region" description="Helical" evidence="13">
    <location>
        <begin position="202"/>
        <end position="223"/>
    </location>
</feature>
<keyword evidence="18" id="KW-1185">Reference proteome</keyword>
<evidence type="ECO:0000256" key="8">
    <source>
        <dbReference type="ARBA" id="ARBA00022989"/>
    </source>
</evidence>
<dbReference type="SUPFAM" id="SSF52540">
    <property type="entry name" value="P-loop containing nucleoside triphosphate hydrolases"/>
    <property type="match status" value="1"/>
</dbReference>
<feature type="transmembrane region" description="Helical" evidence="13">
    <location>
        <begin position="298"/>
        <end position="319"/>
    </location>
</feature>
<dbReference type="PROSITE" id="PS50990">
    <property type="entry name" value="PEPTIDASE_C39"/>
    <property type="match status" value="1"/>
</dbReference>
<dbReference type="CDD" id="cd18567">
    <property type="entry name" value="ABC_6TM_CvaB_RaxB_like"/>
    <property type="match status" value="1"/>
</dbReference>
<dbReference type="InterPro" id="IPR011527">
    <property type="entry name" value="ABC1_TM_dom"/>
</dbReference>
<sequence length="702" mass="76451">MKALGAPRHRVPVILQTEAAECGLACLAMVAGAHGLHTDLPTLRRRFQLSLKGATAADVCDMGAALGLVPRALRAEPEHLAQLRLPCILHWDLNHFVVLVAVKSGQAVVHDPARGLRRMALAELSGHFTGVVLELAPGAAFRPGLDRQRITMTALMGRVTGLRRALAQVLVLALALELFVMLSPFFLQWVVDQVLVSGERELLLTLGVGFGGLVLLQAATAWARGWALLHISASLQLQWVGHVFAHLLRLPLAWFERRHTGDVWSRFEAVQAIQNQLTQRFAEAVIDGLMVLLTLGLMLLYSPLLAGVAAAAVALYALLRAGVDARLREATEEALVHRARRTSHFLESLRGMATLKLFNAEGLRQSRFMNLMVDELNAGLDARRLEMLLATGHRLLFGLERVLVVGLGAGLVLDQRLSTGMLFAFLAYQEQFATRTSALVDKWGEWRLLRLQAERLADIVMTPPEEAQAVAPPRASPGPAALALCGLRFRYSDLEPWVLDGVDLELTPGESVAIVGASGCGKTTLVKLLLGVHAPQAGEVLLDGVPLARWGHRAWRAQLGTVLQEDALFAGSIADNIVCFSPEPDEARLRECARMAALDADIEALPMGYASLVGDMGTALSGGQRQRLLLARALYRQPRLLVLDEATSALDVEGERLVNAAVQRLALTRVIVAHRPQTIASADRVIELREGRVVRDERRPRA</sequence>
<comment type="similarity">
    <text evidence="11">Belongs to the ABC transporter superfamily. Cyclolysin exporter (TC 3.A.1.109.2) family.</text>
</comment>
<dbReference type="GO" id="GO:0006508">
    <property type="term" value="P:proteolysis"/>
    <property type="evidence" value="ECO:0007669"/>
    <property type="project" value="InterPro"/>
</dbReference>
<keyword evidence="8 13" id="KW-1133">Transmembrane helix</keyword>
<accession>A0A7C9PJG8</accession>
<dbReference type="Pfam" id="PF00664">
    <property type="entry name" value="ABC_membrane"/>
    <property type="match status" value="1"/>
</dbReference>
<keyword evidence="9 13" id="KW-0472">Membrane</keyword>
<dbReference type="InterPro" id="IPR027417">
    <property type="entry name" value="P-loop_NTPase"/>
</dbReference>
<dbReference type="PROSITE" id="PS50929">
    <property type="entry name" value="ABC_TM1F"/>
    <property type="match status" value="1"/>
</dbReference>
<dbReference type="InterPro" id="IPR039421">
    <property type="entry name" value="Type_1_exporter"/>
</dbReference>
<evidence type="ECO:0000256" key="6">
    <source>
        <dbReference type="ARBA" id="ARBA00022741"/>
    </source>
</evidence>
<dbReference type="GO" id="GO:0034040">
    <property type="term" value="F:ATPase-coupled lipid transmembrane transporter activity"/>
    <property type="evidence" value="ECO:0007669"/>
    <property type="project" value="TreeGrafter"/>
</dbReference>
<dbReference type="EMBL" id="JAAGOH010000021">
    <property type="protein sequence ID" value="NDY92712.1"/>
    <property type="molecule type" value="Genomic_DNA"/>
</dbReference>
<evidence type="ECO:0000259" key="16">
    <source>
        <dbReference type="PROSITE" id="PS50990"/>
    </source>
</evidence>
<dbReference type="GO" id="GO:0031640">
    <property type="term" value="P:killing of cells of another organism"/>
    <property type="evidence" value="ECO:0007669"/>
    <property type="project" value="UniProtKB-KW"/>
</dbReference>
<evidence type="ECO:0000256" key="12">
    <source>
        <dbReference type="ARBA" id="ARBA00072252"/>
    </source>
</evidence>
<comment type="function">
    <text evidence="10">Involved in the export of calmodulin-sensitive adenylate cyclase-hemolysin (cyclolysin).</text>
</comment>
<evidence type="ECO:0000256" key="13">
    <source>
        <dbReference type="SAM" id="Phobius"/>
    </source>
</evidence>
<feature type="domain" description="Peptidase C39" evidence="16">
    <location>
        <begin position="16"/>
        <end position="135"/>
    </location>
</feature>
<protein>
    <recommendedName>
        <fullName evidence="12">Cyclolysin secretion/processing ATP-binding protein CyaB</fullName>
    </recommendedName>
</protein>
<dbReference type="PANTHER" id="PTHR24221">
    <property type="entry name" value="ATP-BINDING CASSETTE SUB-FAMILY B"/>
    <property type="match status" value="1"/>
</dbReference>
<evidence type="ECO:0000256" key="2">
    <source>
        <dbReference type="ARBA" id="ARBA00022448"/>
    </source>
</evidence>
<dbReference type="InterPro" id="IPR003593">
    <property type="entry name" value="AAA+_ATPase"/>
</dbReference>
<reference evidence="17 18" key="1">
    <citation type="submission" date="2020-02" db="EMBL/GenBank/DDBJ databases">
        <title>Ideonella bacterium strain TBM-1.</title>
        <authorList>
            <person name="Chen W.-M."/>
        </authorList>
    </citation>
    <scope>NUCLEOTIDE SEQUENCE [LARGE SCALE GENOMIC DNA]</scope>
    <source>
        <strain evidence="17 18">TBM-1</strain>
    </source>
</reference>
<keyword evidence="7" id="KW-0067">ATP-binding</keyword>
<evidence type="ECO:0000259" key="14">
    <source>
        <dbReference type="PROSITE" id="PS50893"/>
    </source>
</evidence>
<evidence type="ECO:0000256" key="11">
    <source>
        <dbReference type="ARBA" id="ARBA00061173"/>
    </source>
</evidence>
<keyword evidence="5" id="KW-0204">Cytolysis</keyword>
<keyword evidence="3" id="KW-1003">Cell membrane</keyword>
<dbReference type="InterPro" id="IPR003439">
    <property type="entry name" value="ABC_transporter-like_ATP-bd"/>
</dbReference>